<dbReference type="InterPro" id="IPR010640">
    <property type="entry name" value="Low_temperature_requirement_A"/>
</dbReference>
<dbReference type="Proteomes" id="UP001235133">
    <property type="component" value="Unassembled WGS sequence"/>
</dbReference>
<feature type="transmembrane region" description="Helical" evidence="1">
    <location>
        <begin position="341"/>
        <end position="362"/>
    </location>
</feature>
<feature type="transmembrane region" description="Helical" evidence="1">
    <location>
        <begin position="309"/>
        <end position="329"/>
    </location>
</feature>
<evidence type="ECO:0000313" key="3">
    <source>
        <dbReference type="Proteomes" id="UP001235133"/>
    </source>
</evidence>
<reference evidence="2 3" key="1">
    <citation type="submission" date="2023-08" db="EMBL/GenBank/DDBJ databases">
        <title>Microbacterium psychrotolerans sp. nov., a psychrotolerant bacterium isolated from soil in Heilongjiang Province, China.</title>
        <authorList>
            <person name="An P."/>
            <person name="Zhao D."/>
            <person name="Xiang H."/>
        </authorList>
    </citation>
    <scope>NUCLEOTIDE SEQUENCE [LARGE SCALE GENOMIC DNA]</scope>
    <source>
        <strain evidence="2 3">QXD-8</strain>
    </source>
</reference>
<comment type="caution">
    <text evidence="2">The sequence shown here is derived from an EMBL/GenBank/DDBJ whole genome shotgun (WGS) entry which is preliminary data.</text>
</comment>
<gene>
    <name evidence="2" type="ORF">Q9R08_20515</name>
</gene>
<feature type="transmembrane region" description="Helical" evidence="1">
    <location>
        <begin position="75"/>
        <end position="96"/>
    </location>
</feature>
<dbReference type="PANTHER" id="PTHR36840:SF1">
    <property type="entry name" value="BLL5714 PROTEIN"/>
    <property type="match status" value="1"/>
</dbReference>
<protein>
    <submittedName>
        <fullName evidence="2">Low temperature requirement protein A</fullName>
    </submittedName>
</protein>
<dbReference type="PANTHER" id="PTHR36840">
    <property type="entry name" value="BLL5714 PROTEIN"/>
    <property type="match status" value="1"/>
</dbReference>
<keyword evidence="1" id="KW-0472">Membrane</keyword>
<name>A0ABU0Z777_9MICO</name>
<evidence type="ECO:0000313" key="2">
    <source>
        <dbReference type="EMBL" id="MDQ7880382.1"/>
    </source>
</evidence>
<accession>A0ABU0Z777</accession>
<evidence type="ECO:0000256" key="1">
    <source>
        <dbReference type="SAM" id="Phobius"/>
    </source>
</evidence>
<keyword evidence="1" id="KW-1133">Transmembrane helix</keyword>
<dbReference type="RefSeq" id="WP_308870093.1">
    <property type="nucleotide sequence ID" value="NZ_JAVFWO010000010.1"/>
</dbReference>
<keyword evidence="3" id="KW-1185">Reference proteome</keyword>
<keyword evidence="1" id="KW-0812">Transmembrane</keyword>
<feature type="transmembrane region" description="Helical" evidence="1">
    <location>
        <begin position="374"/>
        <end position="393"/>
    </location>
</feature>
<dbReference type="EMBL" id="JAVFWO010000010">
    <property type="protein sequence ID" value="MDQ7880382.1"/>
    <property type="molecule type" value="Genomic_DNA"/>
</dbReference>
<proteinExistence type="predicted"/>
<feature type="transmembrane region" description="Helical" evidence="1">
    <location>
        <begin position="240"/>
        <end position="261"/>
    </location>
</feature>
<feature type="transmembrane region" description="Helical" evidence="1">
    <location>
        <begin position="108"/>
        <end position="127"/>
    </location>
</feature>
<feature type="transmembrane region" description="Helical" evidence="1">
    <location>
        <begin position="147"/>
        <end position="166"/>
    </location>
</feature>
<feature type="transmembrane region" description="Helical" evidence="1">
    <location>
        <begin position="267"/>
        <end position="288"/>
    </location>
</feature>
<dbReference type="Pfam" id="PF06772">
    <property type="entry name" value="LtrA"/>
    <property type="match status" value="1"/>
</dbReference>
<sequence length="433" mass="47467">MPEPREQPLAFGSVSLTVYLPAMSLSHHLGRMTGRDPNEAHRTATPLELLFDLTFVVAFSQISSQMAHLLELGHVSSAIIGFAFSTFAVTWAWINYSWLASAYDTDDIYFRVSTLVVMVGVLIVALGVPDVFHSIDDGDYLDNTVMVLGYVVMRVATIALWIRAAVQDEARRRTCVAYIVNVSIAQLGWIALIFLNLPVGTTLVFTTLLMLFELAGPLFAEKRFGPTPWHPHHIAERYGLLVIITLGEVILGTILAISAVIQGDVWSLEAALIAFGGTALAFGMWWNYFAIPFGQVLERHRWRGFPWGYLHLFVFGSLIAVGAGLHVAANVISHHAHVDETFAVLSIAIPVLVYETFLFGIYALTVMQFDPFHVWLYLGSVAALAASVIAVTLGASLGVALLFIACAPAVVVVGYETVGWRHGAEMLEHARQT</sequence>
<feature type="transmembrane region" description="Helical" evidence="1">
    <location>
        <begin position="399"/>
        <end position="418"/>
    </location>
</feature>
<organism evidence="2 3">
    <name type="scientific">Microbacterium psychrotolerans</name>
    <dbReference type="NCBI Taxonomy" id="3068321"/>
    <lineage>
        <taxon>Bacteria</taxon>
        <taxon>Bacillati</taxon>
        <taxon>Actinomycetota</taxon>
        <taxon>Actinomycetes</taxon>
        <taxon>Micrococcales</taxon>
        <taxon>Microbacteriaceae</taxon>
        <taxon>Microbacterium</taxon>
    </lineage>
</organism>